<dbReference type="GO" id="GO:0006753">
    <property type="term" value="P:nucleoside phosphate metabolic process"/>
    <property type="evidence" value="ECO:0007669"/>
    <property type="project" value="TreeGrafter"/>
</dbReference>
<reference evidence="4 5" key="1">
    <citation type="submission" date="2017-08" db="EMBL/GenBank/DDBJ databases">
        <title>Acidophilic green algal genome provides insights into adaptation to an acidic environment.</title>
        <authorList>
            <person name="Hirooka S."/>
            <person name="Hirose Y."/>
            <person name="Kanesaki Y."/>
            <person name="Higuchi S."/>
            <person name="Fujiwara T."/>
            <person name="Onuma R."/>
            <person name="Era A."/>
            <person name="Ohbayashi R."/>
            <person name="Uzuka A."/>
            <person name="Nozaki H."/>
            <person name="Yoshikawa H."/>
            <person name="Miyagishima S.Y."/>
        </authorList>
    </citation>
    <scope>NUCLEOTIDE SEQUENCE [LARGE SCALE GENOMIC DNA]</scope>
    <source>
        <strain evidence="4 5">NIES-2499</strain>
    </source>
</reference>
<dbReference type="EMBL" id="BEGY01000006">
    <property type="protein sequence ID" value="GAX74168.1"/>
    <property type="molecule type" value="Genomic_DNA"/>
</dbReference>
<dbReference type="GO" id="GO:0019693">
    <property type="term" value="P:ribose phosphate metabolic process"/>
    <property type="evidence" value="ECO:0007669"/>
    <property type="project" value="TreeGrafter"/>
</dbReference>
<evidence type="ECO:0000259" key="3">
    <source>
        <dbReference type="PROSITE" id="PS51462"/>
    </source>
</evidence>
<accession>A0A250WTL4</accession>
<feature type="compositionally biased region" description="Low complexity" evidence="2">
    <location>
        <begin position="56"/>
        <end position="66"/>
    </location>
</feature>
<dbReference type="InterPro" id="IPR000086">
    <property type="entry name" value="NUDIX_hydrolase_dom"/>
</dbReference>
<evidence type="ECO:0000313" key="4">
    <source>
        <dbReference type="EMBL" id="GAX74168.1"/>
    </source>
</evidence>
<dbReference type="AlphaFoldDB" id="A0A250WTL4"/>
<dbReference type="NCBIfam" id="NF001938">
    <property type="entry name" value="PRK00714.1-5"/>
    <property type="match status" value="1"/>
</dbReference>
<dbReference type="Gene3D" id="3.90.79.10">
    <property type="entry name" value="Nucleoside Triphosphate Pyrophosphohydrolase"/>
    <property type="match status" value="1"/>
</dbReference>
<comment type="caution">
    <text evidence="4">The sequence shown here is derived from an EMBL/GenBank/DDBJ whole genome shotgun (WGS) entry which is preliminary data.</text>
</comment>
<sequence>MIHLPTNEEKPLISNVHKAATRLQNDELCSESAKGQSVDTTGFKGFSHSEGGHGGSSNQQSAGNCGHQPGKGHAGRGEQHGWGSKQHYDSSYWGAGNRQLQKPAPGRANNETWRRQATITQPDPCPSFSTPALKGAQNNDKSETQKSKAAISDTNKLYPPNVGICIVNSQGLVFSAKRIKNHADDSWHMPQGGIDEGEDPEAAAIRKLEEKTSIRNARIVGELDKWLPYDYTAEDMQCFSKSWQVYKGQKQKWFLVHFYGDDSEINIFTRKRAFKQWRWINIQDLPQSAVPFKKDVYQQVTQEFAPMIEKLKETGEFSVKDKALTA</sequence>
<dbReference type="Proteomes" id="UP000232323">
    <property type="component" value="Unassembled WGS sequence"/>
</dbReference>
<dbReference type="GO" id="GO:0008893">
    <property type="term" value="F:guanosine-3',5'-bis(diphosphate) 3'-diphosphatase activity"/>
    <property type="evidence" value="ECO:0007669"/>
    <property type="project" value="TreeGrafter"/>
</dbReference>
<keyword evidence="5" id="KW-1185">Reference proteome</keyword>
<dbReference type="GO" id="GO:0034432">
    <property type="term" value="F:bis(5'-adenosyl)-pentaphosphatase activity"/>
    <property type="evidence" value="ECO:0007669"/>
    <property type="project" value="TreeGrafter"/>
</dbReference>
<dbReference type="InterPro" id="IPR015797">
    <property type="entry name" value="NUDIX_hydrolase-like_dom_sf"/>
</dbReference>
<evidence type="ECO:0000313" key="5">
    <source>
        <dbReference type="Proteomes" id="UP000232323"/>
    </source>
</evidence>
<name>A0A250WTL4_9CHLO</name>
<gene>
    <name evidence="4" type="ORF">CEUSTIGMA_g1617.t1</name>
</gene>
<evidence type="ECO:0000256" key="1">
    <source>
        <dbReference type="ARBA" id="ARBA00022801"/>
    </source>
</evidence>
<dbReference type="CDD" id="cd03671">
    <property type="entry name" value="NUDIX_Ap4A_hydrolase_plant_like"/>
    <property type="match status" value="1"/>
</dbReference>
<protein>
    <recommendedName>
        <fullName evidence="3">Nudix hydrolase domain-containing protein</fullName>
    </recommendedName>
</protein>
<organism evidence="4 5">
    <name type="scientific">Chlamydomonas eustigma</name>
    <dbReference type="NCBI Taxonomy" id="1157962"/>
    <lineage>
        <taxon>Eukaryota</taxon>
        <taxon>Viridiplantae</taxon>
        <taxon>Chlorophyta</taxon>
        <taxon>core chlorophytes</taxon>
        <taxon>Chlorophyceae</taxon>
        <taxon>CS clade</taxon>
        <taxon>Chlamydomonadales</taxon>
        <taxon>Chlamydomonadaceae</taxon>
        <taxon>Chlamydomonas</taxon>
    </lineage>
</organism>
<dbReference type="PANTHER" id="PTHR11839:SF22">
    <property type="entry name" value="NUDIX HYDROLASE 26, CHLOROPLASTIC"/>
    <property type="match status" value="1"/>
</dbReference>
<evidence type="ECO:0000256" key="2">
    <source>
        <dbReference type="SAM" id="MobiDB-lite"/>
    </source>
</evidence>
<feature type="compositionally biased region" description="Polar residues" evidence="2">
    <location>
        <begin position="109"/>
        <end position="121"/>
    </location>
</feature>
<dbReference type="SUPFAM" id="SSF55811">
    <property type="entry name" value="Nudix"/>
    <property type="match status" value="1"/>
</dbReference>
<feature type="domain" description="Nudix hydrolase" evidence="3">
    <location>
        <begin position="157"/>
        <end position="302"/>
    </location>
</feature>
<dbReference type="PROSITE" id="PS51462">
    <property type="entry name" value="NUDIX"/>
    <property type="match status" value="1"/>
</dbReference>
<feature type="region of interest" description="Disordered" evidence="2">
    <location>
        <begin position="23"/>
        <end position="152"/>
    </location>
</feature>
<keyword evidence="1" id="KW-0378">Hydrolase</keyword>
<dbReference type="Pfam" id="PF00293">
    <property type="entry name" value="NUDIX"/>
    <property type="match status" value="1"/>
</dbReference>
<dbReference type="PANTHER" id="PTHR11839">
    <property type="entry name" value="UDP/ADP-SUGAR PYROPHOSPHATASE"/>
    <property type="match status" value="1"/>
</dbReference>
<proteinExistence type="predicted"/>
<dbReference type="InterPro" id="IPR022927">
    <property type="entry name" value="RppH"/>
</dbReference>
<dbReference type="OrthoDB" id="276276at2759"/>